<keyword evidence="4" id="KW-1185">Reference proteome</keyword>
<dbReference type="GO" id="GO:0016787">
    <property type="term" value="F:hydrolase activity"/>
    <property type="evidence" value="ECO:0007669"/>
    <property type="project" value="UniProtKB-KW"/>
</dbReference>
<dbReference type="Proteomes" id="UP001595696">
    <property type="component" value="Unassembled WGS sequence"/>
</dbReference>
<dbReference type="InterPro" id="IPR000073">
    <property type="entry name" value="AB_hydrolase_1"/>
</dbReference>
<organism evidence="3 4">
    <name type="scientific">Nocardia jiangsuensis</name>
    <dbReference type="NCBI Taxonomy" id="1691563"/>
    <lineage>
        <taxon>Bacteria</taxon>
        <taxon>Bacillati</taxon>
        <taxon>Actinomycetota</taxon>
        <taxon>Actinomycetes</taxon>
        <taxon>Mycobacteriales</taxon>
        <taxon>Nocardiaceae</taxon>
        <taxon>Nocardia</taxon>
    </lineage>
</organism>
<evidence type="ECO:0000313" key="4">
    <source>
        <dbReference type="Proteomes" id="UP001595696"/>
    </source>
</evidence>
<keyword evidence="1 3" id="KW-0378">Hydrolase</keyword>
<dbReference type="RefSeq" id="WP_378616081.1">
    <property type="nucleotide sequence ID" value="NZ_JBHSAX010000023.1"/>
</dbReference>
<evidence type="ECO:0000256" key="1">
    <source>
        <dbReference type="ARBA" id="ARBA00022801"/>
    </source>
</evidence>
<dbReference type="InterPro" id="IPR000639">
    <property type="entry name" value="Epox_hydrolase-like"/>
</dbReference>
<dbReference type="Pfam" id="PF00561">
    <property type="entry name" value="Abhydrolase_1"/>
    <property type="match status" value="1"/>
</dbReference>
<evidence type="ECO:0000259" key="2">
    <source>
        <dbReference type="Pfam" id="PF00561"/>
    </source>
</evidence>
<accession>A0ABV8E276</accession>
<sequence>MTRLTSYTNDGLVFDVADSGPADGTPVVLLHGFPQNARQWDRLAPFLHERGYRTIAPDQRGYAPGARPRGRYAYRVRALVGDTAALIETLGCGPVHLVGHDWGSIVAWSAAAARPDLVRTLTSVSAPHPMAFLRSLGSSTQALRTGYMLLFQLPVLPEFVLARAFRAAAAPRLRRYAARLSGLDGEQWDRLLREVVDGGALHYGLQWYRAMPIVDPRQARRPVAVPTTHVRGSRDVFMSRRCAELTARYATGPFRAETLDAAHWIPEERPAELAAIIAARAAG</sequence>
<dbReference type="InterPro" id="IPR029058">
    <property type="entry name" value="AB_hydrolase_fold"/>
</dbReference>
<gene>
    <name evidence="3" type="ORF">ACFO0B_28005</name>
</gene>
<name>A0ABV8E276_9NOCA</name>
<dbReference type="EMBL" id="JBHSAX010000023">
    <property type="protein sequence ID" value="MFC3965852.1"/>
    <property type="molecule type" value="Genomic_DNA"/>
</dbReference>
<reference evidence="4" key="1">
    <citation type="journal article" date="2019" name="Int. J. Syst. Evol. Microbiol.">
        <title>The Global Catalogue of Microorganisms (GCM) 10K type strain sequencing project: providing services to taxonomists for standard genome sequencing and annotation.</title>
        <authorList>
            <consortium name="The Broad Institute Genomics Platform"/>
            <consortium name="The Broad Institute Genome Sequencing Center for Infectious Disease"/>
            <person name="Wu L."/>
            <person name="Ma J."/>
        </authorList>
    </citation>
    <scope>NUCLEOTIDE SEQUENCE [LARGE SCALE GENOMIC DNA]</scope>
    <source>
        <strain evidence="4">CGMCC 4.7330</strain>
    </source>
</reference>
<feature type="domain" description="AB hydrolase-1" evidence="2">
    <location>
        <begin position="26"/>
        <end position="161"/>
    </location>
</feature>
<proteinExistence type="predicted"/>
<comment type="caution">
    <text evidence="3">The sequence shown here is derived from an EMBL/GenBank/DDBJ whole genome shotgun (WGS) entry which is preliminary data.</text>
</comment>
<evidence type="ECO:0000313" key="3">
    <source>
        <dbReference type="EMBL" id="MFC3965852.1"/>
    </source>
</evidence>
<dbReference type="SUPFAM" id="SSF53474">
    <property type="entry name" value="alpha/beta-Hydrolases"/>
    <property type="match status" value="1"/>
</dbReference>
<dbReference type="Gene3D" id="3.40.50.1820">
    <property type="entry name" value="alpha/beta hydrolase"/>
    <property type="match status" value="1"/>
</dbReference>
<dbReference type="PANTHER" id="PTHR43329">
    <property type="entry name" value="EPOXIDE HYDROLASE"/>
    <property type="match status" value="1"/>
</dbReference>
<dbReference type="PRINTS" id="PR00412">
    <property type="entry name" value="EPOXHYDRLASE"/>
</dbReference>
<protein>
    <submittedName>
        <fullName evidence="3">Alpha/beta fold hydrolase</fullName>
    </submittedName>
</protein>